<dbReference type="AlphaFoldDB" id="V5H367"/>
<dbReference type="GO" id="GO:0043161">
    <property type="term" value="P:proteasome-mediated ubiquitin-dependent protein catabolic process"/>
    <property type="evidence" value="ECO:0007669"/>
    <property type="project" value="TreeGrafter"/>
</dbReference>
<dbReference type="GO" id="GO:0031624">
    <property type="term" value="F:ubiquitin conjugating enzyme binding"/>
    <property type="evidence" value="ECO:0007669"/>
    <property type="project" value="TreeGrafter"/>
</dbReference>
<dbReference type="Pfam" id="PF21362">
    <property type="entry name" value="Sina_RING"/>
    <property type="match status" value="1"/>
</dbReference>
<protein>
    <submittedName>
        <fullName evidence="5">E3 ubiquitin-protein ligase</fullName>
    </submittedName>
</protein>
<dbReference type="PANTHER" id="PTHR45877:SF2">
    <property type="entry name" value="E3 UBIQUITIN-PROTEIN LIGASE SINA-RELATED"/>
    <property type="match status" value="1"/>
</dbReference>
<organism evidence="5">
    <name type="scientific">Anoplophora glabripennis</name>
    <name type="common">Asian longhorn beetle</name>
    <name type="synonym">Anoplophora nobilis</name>
    <dbReference type="NCBI Taxonomy" id="217634"/>
    <lineage>
        <taxon>Eukaryota</taxon>
        <taxon>Metazoa</taxon>
        <taxon>Ecdysozoa</taxon>
        <taxon>Arthropoda</taxon>
        <taxon>Hexapoda</taxon>
        <taxon>Insecta</taxon>
        <taxon>Pterygota</taxon>
        <taxon>Neoptera</taxon>
        <taxon>Endopterygota</taxon>
        <taxon>Coleoptera</taxon>
        <taxon>Polyphaga</taxon>
        <taxon>Cucujiformia</taxon>
        <taxon>Chrysomeloidea</taxon>
        <taxon>Cerambycidae</taxon>
        <taxon>Lamiinae</taxon>
        <taxon>Lamiini</taxon>
        <taxon>Anoplophora</taxon>
    </lineage>
</organism>
<gene>
    <name evidence="5" type="primary">SIA1B</name>
</gene>
<dbReference type="InterPro" id="IPR004162">
    <property type="entry name" value="SINA-like_animal"/>
</dbReference>
<dbReference type="GO" id="GO:0005737">
    <property type="term" value="C:cytoplasm"/>
    <property type="evidence" value="ECO:0007669"/>
    <property type="project" value="TreeGrafter"/>
</dbReference>
<keyword evidence="3" id="KW-0862">Zinc</keyword>
<dbReference type="GO" id="GO:0008270">
    <property type="term" value="F:zinc ion binding"/>
    <property type="evidence" value="ECO:0007669"/>
    <property type="project" value="UniProtKB-KW"/>
</dbReference>
<evidence type="ECO:0000256" key="2">
    <source>
        <dbReference type="ARBA" id="ARBA00022771"/>
    </source>
</evidence>
<dbReference type="InterPro" id="IPR013083">
    <property type="entry name" value="Znf_RING/FYVE/PHD"/>
</dbReference>
<evidence type="ECO:0000313" key="5">
    <source>
        <dbReference type="EMBL" id="JAB67288.1"/>
    </source>
</evidence>
<feature type="domain" description="E3 ubiquitin-protein ligase Sina-like RING finger" evidence="4">
    <location>
        <begin position="311"/>
        <end position="345"/>
    </location>
</feature>
<dbReference type="Gene3D" id="3.30.40.10">
    <property type="entry name" value="Zinc/RING finger domain, C3HC4 (zinc finger)"/>
    <property type="match status" value="3"/>
</dbReference>
<keyword evidence="1" id="KW-0479">Metal-binding</keyword>
<dbReference type="PANTHER" id="PTHR45877">
    <property type="entry name" value="E3 UBIQUITIN-PROTEIN LIGASE SIAH2"/>
    <property type="match status" value="1"/>
</dbReference>
<evidence type="ECO:0000259" key="4">
    <source>
        <dbReference type="Pfam" id="PF21362"/>
    </source>
</evidence>
<dbReference type="Pfam" id="PF21361">
    <property type="entry name" value="Sina_ZnF"/>
    <property type="match status" value="1"/>
</dbReference>
<accession>V5H367</accession>
<keyword evidence="2" id="KW-0863">Zinc-finger</keyword>
<dbReference type="EMBL" id="GALX01001178">
    <property type="protein sequence ID" value="JAB67288.1"/>
    <property type="molecule type" value="Transcribed_RNA"/>
</dbReference>
<dbReference type="GO" id="GO:0061630">
    <property type="term" value="F:ubiquitin protein ligase activity"/>
    <property type="evidence" value="ECO:0007669"/>
    <property type="project" value="TreeGrafter"/>
</dbReference>
<reference evidence="5" key="1">
    <citation type="submission" date="2013-07" db="EMBL/GenBank/DDBJ databases">
        <title>Midgut Transcriptome Profiling of Anoplphora glabripennis, a Lignocellulose Degrading, Wood-Boring Cerambycid.</title>
        <authorList>
            <person name="Scully E.D."/>
            <person name="Hoover K."/>
            <person name="Carlson J.E."/>
            <person name="Tien M."/>
            <person name="Geib S.M."/>
        </authorList>
    </citation>
    <scope>NUCLEOTIDE SEQUENCE</scope>
</reference>
<dbReference type="UniPathway" id="UPA00143"/>
<dbReference type="SUPFAM" id="SSF49599">
    <property type="entry name" value="TRAF domain-like"/>
    <property type="match status" value="1"/>
</dbReference>
<dbReference type="GO" id="GO:0016567">
    <property type="term" value="P:protein ubiquitination"/>
    <property type="evidence" value="ECO:0007669"/>
    <property type="project" value="UniProtKB-UniPathway"/>
</dbReference>
<name>V5H367_ANOGL</name>
<sequence>MNKKFSISEGAISSHKCCLCGHLLSVAPIMSAGLENELYKCGRCNKVKCQTYTRTRLFEDVAQHLSFPCSYTPCDKKVAWGSVEKHERDCPYRTMKCPIYYHNCSDVVRVENLLEHFKDRHSKNIRPIDSIWELNIQFDYVFLTQIDNNYFLVYIMHLEEIFSISVLATGRSKYSNFSVKLLPSTDDKFAVYFDDLPVVRYDERSHCYMCIRKKCNEPHHPFAKRNSSGEIDLSAFASKLKKELIDSVKAPDGNLRYRITLKANETSSEHHGQPTEEEEEKEECEEEELCANISNIPADVNGEVLRRVLSCPYCMTYMAAPIFTCTIGHTICNVCRPRLEKCPSCAEPLGRSRNYALEEITKDARVPCQYDSKGCTFAGSTTKMYIHEQECSFSNLLRE</sequence>
<evidence type="ECO:0000256" key="3">
    <source>
        <dbReference type="ARBA" id="ARBA00022833"/>
    </source>
</evidence>
<evidence type="ECO:0000256" key="1">
    <source>
        <dbReference type="ARBA" id="ARBA00022723"/>
    </source>
</evidence>
<proteinExistence type="predicted"/>
<dbReference type="InterPro" id="IPR049548">
    <property type="entry name" value="Sina-like_RING"/>
</dbReference>